<dbReference type="GO" id="GO:0019433">
    <property type="term" value="P:triglyceride catabolic process"/>
    <property type="evidence" value="ECO:0000318"/>
    <property type="project" value="GO_Central"/>
</dbReference>
<dbReference type="PANTHER" id="PTHR43194">
    <property type="entry name" value="HYDROLASE ALPHA/BETA FOLD FAMILY"/>
    <property type="match status" value="1"/>
</dbReference>
<dbReference type="InterPro" id="IPR050228">
    <property type="entry name" value="Carboxylesterase_BioH"/>
</dbReference>
<protein>
    <recommendedName>
        <fullName evidence="1">AB hydrolase-1 domain-containing protein</fullName>
    </recommendedName>
</protein>
<evidence type="ECO:0000313" key="3">
    <source>
        <dbReference type="Proteomes" id="UP000054558"/>
    </source>
</evidence>
<dbReference type="SUPFAM" id="SSF53474">
    <property type="entry name" value="alpha/beta-Hydrolases"/>
    <property type="match status" value="1"/>
</dbReference>
<evidence type="ECO:0000313" key="2">
    <source>
        <dbReference type="EMBL" id="GAQ85019.1"/>
    </source>
</evidence>
<dbReference type="InterPro" id="IPR029058">
    <property type="entry name" value="AB_hydrolase_fold"/>
</dbReference>
<evidence type="ECO:0000259" key="1">
    <source>
        <dbReference type="Pfam" id="PF12697"/>
    </source>
</evidence>
<sequence length="289" mass="31026">MATSFPLPPVFPQGQLTHVPIQGTQGRVAVEDSGPPDSALPTLLFLHGLGDFRQTYRFLAPKFHSRGHRVLLADLRGCGESTTNFPSYTPVDVANDAVAVLDHFKVNQPAVIVSNSLSASSSAYVAAKHPERVAALIGTGPFLRDPPGSGWLGPVSHVLFARPWGAAAWVSFWKTLTVKKPADFDDYTKAMNAATRSEGHLAAIGGMIRGPKKPCWDVAGDVKCPVLLVFGSKDPDFKDPAAEGEEHRRQLKSAKVVKVEVLPGLGHYPASEDPEAVFKLATDFLEASL</sequence>
<dbReference type="Gene3D" id="3.40.50.1820">
    <property type="entry name" value="alpha/beta hydrolase"/>
    <property type="match status" value="1"/>
</dbReference>
<dbReference type="Pfam" id="PF12697">
    <property type="entry name" value="Abhydrolase_6"/>
    <property type="match status" value="1"/>
</dbReference>
<gene>
    <name evidence="2" type="ORF">KFL_002170130</name>
</gene>
<name>A0A1Y1I6G7_KLENI</name>
<dbReference type="PRINTS" id="PR00412">
    <property type="entry name" value="EPOXHYDRLASE"/>
</dbReference>
<proteinExistence type="predicted"/>
<dbReference type="EMBL" id="DF237166">
    <property type="protein sequence ID" value="GAQ85019.1"/>
    <property type="molecule type" value="Genomic_DNA"/>
</dbReference>
<dbReference type="GO" id="GO:0004806">
    <property type="term" value="F:triacylglycerol lipase activity"/>
    <property type="evidence" value="ECO:0000318"/>
    <property type="project" value="GO_Central"/>
</dbReference>
<dbReference type="InterPro" id="IPR000073">
    <property type="entry name" value="AB_hydrolase_1"/>
</dbReference>
<dbReference type="AlphaFoldDB" id="A0A1Y1I6G7"/>
<feature type="domain" description="AB hydrolase-1" evidence="1">
    <location>
        <begin position="43"/>
        <end position="279"/>
    </location>
</feature>
<reference evidence="2 3" key="1">
    <citation type="journal article" date="2014" name="Nat. Commun.">
        <title>Klebsormidium flaccidum genome reveals primary factors for plant terrestrial adaptation.</title>
        <authorList>
            <person name="Hori K."/>
            <person name="Maruyama F."/>
            <person name="Fujisawa T."/>
            <person name="Togashi T."/>
            <person name="Yamamoto N."/>
            <person name="Seo M."/>
            <person name="Sato S."/>
            <person name="Yamada T."/>
            <person name="Mori H."/>
            <person name="Tajima N."/>
            <person name="Moriyama T."/>
            <person name="Ikeuchi M."/>
            <person name="Watanabe M."/>
            <person name="Wada H."/>
            <person name="Kobayashi K."/>
            <person name="Saito M."/>
            <person name="Masuda T."/>
            <person name="Sasaki-Sekimoto Y."/>
            <person name="Mashiguchi K."/>
            <person name="Awai K."/>
            <person name="Shimojima M."/>
            <person name="Masuda S."/>
            <person name="Iwai M."/>
            <person name="Nobusawa T."/>
            <person name="Narise T."/>
            <person name="Kondo S."/>
            <person name="Saito H."/>
            <person name="Sato R."/>
            <person name="Murakawa M."/>
            <person name="Ihara Y."/>
            <person name="Oshima-Yamada Y."/>
            <person name="Ohtaka K."/>
            <person name="Satoh M."/>
            <person name="Sonobe K."/>
            <person name="Ishii M."/>
            <person name="Ohtani R."/>
            <person name="Kanamori-Sato M."/>
            <person name="Honoki R."/>
            <person name="Miyazaki D."/>
            <person name="Mochizuki H."/>
            <person name="Umetsu J."/>
            <person name="Higashi K."/>
            <person name="Shibata D."/>
            <person name="Kamiya Y."/>
            <person name="Sato N."/>
            <person name="Nakamura Y."/>
            <person name="Tabata S."/>
            <person name="Ida S."/>
            <person name="Kurokawa K."/>
            <person name="Ohta H."/>
        </authorList>
    </citation>
    <scope>NUCLEOTIDE SEQUENCE [LARGE SCALE GENOMIC DNA]</scope>
    <source>
        <strain evidence="2 3">NIES-2285</strain>
    </source>
</reference>
<dbReference type="OrthoDB" id="408373at2759"/>
<dbReference type="OMA" id="WFRPLSH"/>
<dbReference type="PANTHER" id="PTHR43194:SF2">
    <property type="entry name" value="PEROXISOMAL MEMBRANE PROTEIN LPX1"/>
    <property type="match status" value="1"/>
</dbReference>
<organism evidence="2 3">
    <name type="scientific">Klebsormidium nitens</name>
    <name type="common">Green alga</name>
    <name type="synonym">Ulothrix nitens</name>
    <dbReference type="NCBI Taxonomy" id="105231"/>
    <lineage>
        <taxon>Eukaryota</taxon>
        <taxon>Viridiplantae</taxon>
        <taxon>Streptophyta</taxon>
        <taxon>Klebsormidiophyceae</taxon>
        <taxon>Klebsormidiales</taxon>
        <taxon>Klebsormidiaceae</taxon>
        <taxon>Klebsormidium</taxon>
    </lineage>
</organism>
<keyword evidence="3" id="KW-1185">Reference proteome</keyword>
<accession>A0A1Y1I6G7</accession>
<dbReference type="STRING" id="105231.A0A1Y1I6G7"/>
<dbReference type="InterPro" id="IPR000639">
    <property type="entry name" value="Epox_hydrolase-like"/>
</dbReference>
<dbReference type="Proteomes" id="UP000054558">
    <property type="component" value="Unassembled WGS sequence"/>
</dbReference>